<evidence type="ECO:0000256" key="1">
    <source>
        <dbReference type="ARBA" id="ARBA00022490"/>
    </source>
</evidence>
<dbReference type="InterPro" id="IPR011990">
    <property type="entry name" value="TPR-like_helical_dom_sf"/>
</dbReference>
<feature type="binding site" evidence="7">
    <location>
        <position position="538"/>
    </location>
    <ligand>
        <name>S-adenosyl-L-methionine</name>
        <dbReference type="ChEBI" id="CHEBI:59789"/>
    </ligand>
</feature>
<name>A0A813GXC0_POLGL</name>
<dbReference type="InterPro" id="IPR002885">
    <property type="entry name" value="PPR_rpt"/>
</dbReference>
<dbReference type="NCBIfam" id="TIGR00756">
    <property type="entry name" value="PPR"/>
    <property type="match status" value="4"/>
</dbReference>
<dbReference type="AlphaFoldDB" id="A0A813GXC0"/>
<dbReference type="CDD" id="cd02440">
    <property type="entry name" value="AdoMet_MTases"/>
    <property type="match status" value="1"/>
</dbReference>
<dbReference type="GO" id="GO:0008173">
    <property type="term" value="F:RNA methyltransferase activity"/>
    <property type="evidence" value="ECO:0007669"/>
    <property type="project" value="InterPro"/>
</dbReference>
<feature type="domain" description="SAM-dependent MTase RsmB/NOP-type" evidence="8">
    <location>
        <begin position="367"/>
        <end position="704"/>
    </location>
</feature>
<evidence type="ECO:0000313" key="9">
    <source>
        <dbReference type="EMBL" id="CAE8629935.1"/>
    </source>
</evidence>
<keyword evidence="10" id="KW-1185">Reference proteome</keyword>
<dbReference type="GO" id="GO:0003729">
    <property type="term" value="F:mRNA binding"/>
    <property type="evidence" value="ECO:0007669"/>
    <property type="project" value="TreeGrafter"/>
</dbReference>
<feature type="repeat" description="PPR" evidence="6">
    <location>
        <begin position="17"/>
        <end position="51"/>
    </location>
</feature>
<sequence length="884" mass="95476">MALDQLLEMSQARISADTIVCNAAISACARGGQWAMAVQLLGRMADSKVSKDTISYNSAITACEKSWQWAAALDLVEGMAAAKVGKDTITYNSLISACSKCQQWLRGMSDAKVQKDKITYSSAINSCDKQGQWLVALDLLTEMEEAKVLPDTITYSASISSCEKGGAWQVALSLFRRMGEESMRRDAITYNSVISACAKGGQWALALHLIGAMAEARVTKDTISYNAAISACDKAERWSVAMDLLASMADAKVATSTKTYNAAMSALSKSRQWELALHLLGTMPSVRVERDFVTFSVARAALSGWKHSEACEKAGQSGLALELLDARLSLGEENGLRPRMRRAPLAPRSFLAHLDRLGLKTLELRRLLRACARPSRKSFRINSIKAQPDLLARLKAEGWQMSPVPWHSDGFFVEAAPAGDLLGRSRPHLTGEIYFQEATSMLPGEVLRAVLSTLEVSSSRRLRVLDACAAPGSKSTQLGNWLEGQEGLLVANEADPVRAEILRTNLLRAGVVNCLVTCSDGRDLGDLAPELFDAVLMDVPCSCEGNARKDPGSLLRGSGGAPSNDGTPPIWHRSLVEKQWELIRSGWRALRPGGYLVYSTCTFNQWENEAQCMKLLEADAATELGGFRASAVDIAAVLNFPPSAASAVRGIAPLPSEKAQGQRSKGQTQISPESARLGVQLGALRLSPQSFDVEGFFVSCFRKEGSTGAHEEFFGTRSKPAASASTAMAPSYASDLRPLSASEVVKLRSLAQSCLGFWPESESESKKTKSNLWEDPRSGEIWLLPDLGPPGLEVLARHAKAPGLLVARRGRCSDPASRLELSDELMLVAGDRVGSAAGLSTSEWAELLSRVESGRHISPGRSERIGNMVAEETVDEEEEDVIGY</sequence>
<feature type="repeat" description="PPR" evidence="6">
    <location>
        <begin position="116"/>
        <end position="150"/>
    </location>
</feature>
<keyword evidence="4 7" id="KW-0949">S-adenosyl-L-methionine</keyword>
<feature type="repeat" description="PPR" evidence="6">
    <location>
        <begin position="256"/>
        <end position="290"/>
    </location>
</feature>
<dbReference type="Proteomes" id="UP000654075">
    <property type="component" value="Unassembled WGS sequence"/>
</dbReference>
<feature type="repeat" description="PPR" evidence="6">
    <location>
        <begin position="221"/>
        <end position="255"/>
    </location>
</feature>
<dbReference type="SUPFAM" id="SSF53335">
    <property type="entry name" value="S-adenosyl-L-methionine-dependent methyltransferases"/>
    <property type="match status" value="1"/>
</dbReference>
<evidence type="ECO:0000259" key="8">
    <source>
        <dbReference type="PROSITE" id="PS51686"/>
    </source>
</evidence>
<feature type="repeat" description="PPR" evidence="6">
    <location>
        <begin position="151"/>
        <end position="185"/>
    </location>
</feature>
<dbReference type="Gene3D" id="1.25.40.10">
    <property type="entry name" value="Tetratricopeptide repeat domain"/>
    <property type="match status" value="3"/>
</dbReference>
<dbReference type="InterPro" id="IPR049560">
    <property type="entry name" value="MeTrfase_RsmB-F_NOP2_cat"/>
</dbReference>
<dbReference type="PRINTS" id="PR02008">
    <property type="entry name" value="RCMTFAMILY"/>
</dbReference>
<keyword evidence="5 7" id="KW-0694">RNA-binding</keyword>
<dbReference type="EMBL" id="CAJNNV010029746">
    <property type="protein sequence ID" value="CAE8629935.1"/>
    <property type="molecule type" value="Genomic_DNA"/>
</dbReference>
<dbReference type="Pfam" id="PF13812">
    <property type="entry name" value="PPR_3"/>
    <property type="match status" value="3"/>
</dbReference>
<keyword evidence="2 7" id="KW-0489">Methyltransferase</keyword>
<evidence type="ECO:0000256" key="4">
    <source>
        <dbReference type="ARBA" id="ARBA00022691"/>
    </source>
</evidence>
<dbReference type="InterPro" id="IPR001678">
    <property type="entry name" value="MeTrfase_RsmB-F_NOP2_dom"/>
</dbReference>
<evidence type="ECO:0000256" key="2">
    <source>
        <dbReference type="ARBA" id="ARBA00022603"/>
    </source>
</evidence>
<dbReference type="PROSITE" id="PS51686">
    <property type="entry name" value="SAM_MT_RSMB_NOP"/>
    <property type="match status" value="1"/>
</dbReference>
<comment type="caution">
    <text evidence="9">The sequence shown here is derived from an EMBL/GenBank/DDBJ whole genome shotgun (WGS) entry which is preliminary data.</text>
</comment>
<feature type="binding site" evidence="7">
    <location>
        <position position="493"/>
    </location>
    <ligand>
        <name>S-adenosyl-L-methionine</name>
        <dbReference type="ChEBI" id="CHEBI:59789"/>
    </ligand>
</feature>
<gene>
    <name evidence="9" type="ORF">PGLA1383_LOCUS46335</name>
</gene>
<dbReference type="PANTHER" id="PTHR47938:SF35">
    <property type="entry name" value="PENTATRICOPEPTIDE REPEAT-CONTAINING PROTEIN 4, MITOCHONDRIAL-RELATED"/>
    <property type="match status" value="1"/>
</dbReference>
<comment type="similarity">
    <text evidence="7">Belongs to the class I-like SAM-binding methyltransferase superfamily. RsmB/NOP family.</text>
</comment>
<dbReference type="Pfam" id="PF01189">
    <property type="entry name" value="Methyltr_RsmB-F"/>
    <property type="match status" value="1"/>
</dbReference>
<feature type="binding site" evidence="7">
    <location>
        <begin position="468"/>
        <end position="474"/>
    </location>
    <ligand>
        <name>S-adenosyl-L-methionine</name>
        <dbReference type="ChEBI" id="CHEBI:59789"/>
    </ligand>
</feature>
<dbReference type="InterPro" id="IPR029063">
    <property type="entry name" value="SAM-dependent_MTases_sf"/>
</dbReference>
<evidence type="ECO:0000256" key="6">
    <source>
        <dbReference type="PROSITE-ProRule" id="PRU00708"/>
    </source>
</evidence>
<keyword evidence="1" id="KW-0963">Cytoplasm</keyword>
<accession>A0A813GXC0</accession>
<evidence type="ECO:0000256" key="7">
    <source>
        <dbReference type="PROSITE-ProRule" id="PRU01023"/>
    </source>
</evidence>
<evidence type="ECO:0000256" key="3">
    <source>
        <dbReference type="ARBA" id="ARBA00022679"/>
    </source>
</evidence>
<feature type="active site" description="Nucleophile" evidence="7">
    <location>
        <position position="601"/>
    </location>
</feature>
<dbReference type="Pfam" id="PF17125">
    <property type="entry name" value="Methyltr_RsmF_N"/>
    <property type="match status" value="1"/>
</dbReference>
<organism evidence="9 10">
    <name type="scientific">Polarella glacialis</name>
    <name type="common">Dinoflagellate</name>
    <dbReference type="NCBI Taxonomy" id="89957"/>
    <lineage>
        <taxon>Eukaryota</taxon>
        <taxon>Sar</taxon>
        <taxon>Alveolata</taxon>
        <taxon>Dinophyceae</taxon>
        <taxon>Suessiales</taxon>
        <taxon>Suessiaceae</taxon>
        <taxon>Polarella</taxon>
    </lineage>
</organism>
<reference evidence="9" key="1">
    <citation type="submission" date="2021-02" db="EMBL/GenBank/DDBJ databases">
        <authorList>
            <person name="Dougan E. K."/>
            <person name="Rhodes N."/>
            <person name="Thang M."/>
            <person name="Chan C."/>
        </authorList>
    </citation>
    <scope>NUCLEOTIDE SEQUENCE</scope>
</reference>
<feature type="binding site" evidence="7">
    <location>
        <position position="520"/>
    </location>
    <ligand>
        <name>S-adenosyl-L-methionine</name>
        <dbReference type="ChEBI" id="CHEBI:59789"/>
    </ligand>
</feature>
<keyword evidence="3 7" id="KW-0808">Transferase</keyword>
<dbReference type="Gene3D" id="3.40.50.150">
    <property type="entry name" value="Vaccinia Virus protein VP39"/>
    <property type="match status" value="1"/>
</dbReference>
<feature type="repeat" description="PPR" evidence="6">
    <location>
        <begin position="186"/>
        <end position="220"/>
    </location>
</feature>
<dbReference type="Pfam" id="PF01535">
    <property type="entry name" value="PPR"/>
    <property type="match status" value="2"/>
</dbReference>
<dbReference type="PANTHER" id="PTHR47938">
    <property type="entry name" value="RESPIRATORY COMPLEX I CHAPERONE (CIA84), PUTATIVE (AFU_ORTHOLOGUE AFUA_2G06020)-RELATED"/>
    <property type="match status" value="1"/>
</dbReference>
<dbReference type="InterPro" id="IPR023267">
    <property type="entry name" value="RCMT"/>
</dbReference>
<evidence type="ECO:0000256" key="5">
    <source>
        <dbReference type="ARBA" id="ARBA00022884"/>
    </source>
</evidence>
<protein>
    <recommendedName>
        <fullName evidence="8">SAM-dependent MTase RsmB/NOP-type domain-containing protein</fullName>
    </recommendedName>
</protein>
<dbReference type="GO" id="GO:0001510">
    <property type="term" value="P:RNA methylation"/>
    <property type="evidence" value="ECO:0007669"/>
    <property type="project" value="InterPro"/>
</dbReference>
<dbReference type="Gene3D" id="3.30.70.1170">
    <property type="entry name" value="Sun protein, domain 3"/>
    <property type="match status" value="1"/>
</dbReference>
<dbReference type="OrthoDB" id="445680at2759"/>
<evidence type="ECO:0000313" key="10">
    <source>
        <dbReference type="Proteomes" id="UP000654075"/>
    </source>
</evidence>
<dbReference type="InterPro" id="IPR031341">
    <property type="entry name" value="Methyltr_RsmF_N"/>
</dbReference>
<proteinExistence type="inferred from homology"/>
<dbReference type="PROSITE" id="PS51375">
    <property type="entry name" value="PPR"/>
    <property type="match status" value="6"/>
</dbReference>